<dbReference type="Pfam" id="PF05076">
    <property type="entry name" value="SUFU"/>
    <property type="match status" value="1"/>
</dbReference>
<name>A0A1I7BE97_9FLAO</name>
<sequence length="203" mass="24110">MTVVEQEMIKRFGEGRVIPYEAKSEDEVSLLMLELELQTPVTVIMTNGLAAKDMPVPEKYKDRKHCELYFCLPSYWEWEDIENPNMNWVFPAIQRLAKHLRDNDTYYNAGHTFKANREGNPISQTMKQNHLILTDPILLERELAPIENEDVYFFAIVPIFEDEFDWKNAKGHFKFMRKFTGNNHTEKLDDFRESIRKSRLKLF</sequence>
<protein>
    <submittedName>
        <fullName evidence="2">Suppressor of fused protein (SUFU)</fullName>
    </submittedName>
</protein>
<dbReference type="STRING" id="477690.SAMN05216474_2720"/>
<evidence type="ECO:0000259" key="1">
    <source>
        <dbReference type="Pfam" id="PF05076"/>
    </source>
</evidence>
<evidence type="ECO:0000313" key="3">
    <source>
        <dbReference type="Proteomes" id="UP000236454"/>
    </source>
</evidence>
<feature type="domain" description="Suppressor of fused-like" evidence="1">
    <location>
        <begin position="37"/>
        <end position="188"/>
    </location>
</feature>
<dbReference type="InterPro" id="IPR020941">
    <property type="entry name" value="SUFU-like_domain"/>
</dbReference>
<dbReference type="AlphaFoldDB" id="A0A1I7BE97"/>
<dbReference type="EMBL" id="FPAS01000005">
    <property type="protein sequence ID" value="SFT85422.1"/>
    <property type="molecule type" value="Genomic_DNA"/>
</dbReference>
<gene>
    <name evidence="2" type="ORF">SAMN05216474_2720</name>
</gene>
<accession>A0A1I7BE97</accession>
<reference evidence="2 3" key="1">
    <citation type="submission" date="2016-10" db="EMBL/GenBank/DDBJ databases">
        <authorList>
            <person name="de Groot N.N."/>
        </authorList>
    </citation>
    <scope>NUCLEOTIDE SEQUENCE [LARGE SCALE GENOMIC DNA]</scope>
    <source>
        <strain evidence="2 3">CGMCC 1.7005</strain>
    </source>
</reference>
<keyword evidence="3" id="KW-1185">Reference proteome</keyword>
<dbReference type="RefSeq" id="WP_090251606.1">
    <property type="nucleotide sequence ID" value="NZ_FPAS01000005.1"/>
</dbReference>
<proteinExistence type="predicted"/>
<organism evidence="2 3">
    <name type="scientific">Lishizhenia tianjinensis</name>
    <dbReference type="NCBI Taxonomy" id="477690"/>
    <lineage>
        <taxon>Bacteria</taxon>
        <taxon>Pseudomonadati</taxon>
        <taxon>Bacteroidota</taxon>
        <taxon>Flavobacteriia</taxon>
        <taxon>Flavobacteriales</taxon>
        <taxon>Crocinitomicaceae</taxon>
        <taxon>Lishizhenia</taxon>
    </lineage>
</organism>
<evidence type="ECO:0000313" key="2">
    <source>
        <dbReference type="EMBL" id="SFT85422.1"/>
    </source>
</evidence>
<dbReference type="Proteomes" id="UP000236454">
    <property type="component" value="Unassembled WGS sequence"/>
</dbReference>
<dbReference type="OrthoDB" id="4827574at2"/>